<evidence type="ECO:0000256" key="5">
    <source>
        <dbReference type="PROSITE-ProRule" id="PRU00221"/>
    </source>
</evidence>
<keyword evidence="4" id="KW-0807">Transducer</keyword>
<dbReference type="InterPro" id="IPR020472">
    <property type="entry name" value="WD40_PAC1"/>
</dbReference>
<evidence type="ECO:0008006" key="9">
    <source>
        <dbReference type="Google" id="ProtNLM"/>
    </source>
</evidence>
<dbReference type="PRINTS" id="PR00319">
    <property type="entry name" value="GPROTEINB"/>
</dbReference>
<keyword evidence="2 5" id="KW-0853">WD repeat</keyword>
<dbReference type="Gene3D" id="2.130.10.10">
    <property type="entry name" value="YVTN repeat-like/Quinoprotein amine dehydrogenase"/>
    <property type="match status" value="1"/>
</dbReference>
<evidence type="ECO:0000256" key="1">
    <source>
        <dbReference type="ARBA" id="ARBA00009768"/>
    </source>
</evidence>
<dbReference type="SUPFAM" id="SSF50978">
    <property type="entry name" value="WD40 repeat-like"/>
    <property type="match status" value="1"/>
</dbReference>
<organism evidence="6 8">
    <name type="scientific">Chrysophaeum taylorii</name>
    <dbReference type="NCBI Taxonomy" id="2483200"/>
    <lineage>
        <taxon>Eukaryota</taxon>
        <taxon>Sar</taxon>
        <taxon>Stramenopiles</taxon>
        <taxon>Ochrophyta</taxon>
        <taxon>Pelagophyceae</taxon>
        <taxon>Pelagomonadales</taxon>
        <taxon>Pelagomonadaceae</taxon>
        <taxon>Chrysophaeum</taxon>
    </lineage>
</organism>
<sequence length="370" mass="40075">MAEEKAELKARIKASKDRVKVLSEQVQAAIKAKPSPLRADAVGWSGRVKAKRKLAGHFGKVVSITWARDGVRAMTAAQDGNVIVWNAPHAKKASLVPLKSSWVMFAEMTQDGAELFATGGLDNAATIWRTPGLGNLHKLEGEWYGHEGYVCSARFVGDSKLVTTSGDGTAALWDLNKPQTRKTDKEIDDRVTIYRGHEKDVSSIDLDPIKTDNFVTSSTDGTCMLWSLSQPTPNAVMRLVAPIKRQHCDINKAKFMPTGMAVAMATEARGALLYDTRTRAPLNTFNVSTPADVQDSAKYSLAFSKSGRLLFVACEDSSIEIWDTLLPDATKPLQTLANVHTARVTDVAVPASGLCLGAVSWDTFGSVTNP</sequence>
<dbReference type="InterPro" id="IPR015943">
    <property type="entry name" value="WD40/YVTN_repeat-like_dom_sf"/>
</dbReference>
<gene>
    <name evidence="6" type="ORF">CTAYLR_005871</name>
    <name evidence="7" type="ORF">CTAYLR_005898</name>
</gene>
<evidence type="ECO:0000256" key="2">
    <source>
        <dbReference type="ARBA" id="ARBA00022574"/>
    </source>
</evidence>
<feature type="repeat" description="WD" evidence="5">
    <location>
        <begin position="291"/>
        <end position="323"/>
    </location>
</feature>
<evidence type="ECO:0000256" key="4">
    <source>
        <dbReference type="ARBA" id="ARBA00023224"/>
    </source>
</evidence>
<dbReference type="PROSITE" id="PS50082">
    <property type="entry name" value="WD_REPEATS_2"/>
    <property type="match status" value="4"/>
</dbReference>
<feature type="repeat" description="WD" evidence="5">
    <location>
        <begin position="194"/>
        <end position="236"/>
    </location>
</feature>
<dbReference type="PANTHER" id="PTHR19850">
    <property type="entry name" value="GUANINE NUCLEOTIDE-BINDING PROTEIN BETA G PROTEIN BETA"/>
    <property type="match status" value="1"/>
</dbReference>
<proteinExistence type="inferred from homology"/>
<evidence type="ECO:0000313" key="7">
    <source>
        <dbReference type="EMBL" id="KAJ8614315.1"/>
    </source>
</evidence>
<name>A0AAD7XR73_9STRA</name>
<accession>A0AAD7XR73</accession>
<feature type="repeat" description="WD" evidence="5">
    <location>
        <begin position="143"/>
        <end position="183"/>
    </location>
</feature>
<dbReference type="AlphaFoldDB" id="A0AAD7XR73"/>
<comment type="caution">
    <text evidence="6">The sequence shown here is derived from an EMBL/GenBank/DDBJ whole genome shotgun (WGS) entry which is preliminary data.</text>
</comment>
<dbReference type="GO" id="GO:0007165">
    <property type="term" value="P:signal transduction"/>
    <property type="evidence" value="ECO:0007669"/>
    <property type="project" value="UniProtKB-KW"/>
</dbReference>
<dbReference type="PRINTS" id="PR00320">
    <property type="entry name" value="GPROTEINBRPT"/>
</dbReference>
<dbReference type="InterPro" id="IPR036322">
    <property type="entry name" value="WD40_repeat_dom_sf"/>
</dbReference>
<dbReference type="InterPro" id="IPR001680">
    <property type="entry name" value="WD40_rpt"/>
</dbReference>
<dbReference type="InterPro" id="IPR016346">
    <property type="entry name" value="G-protein_beta_1-5"/>
</dbReference>
<dbReference type="EMBL" id="JAQMWT010000006">
    <property type="protein sequence ID" value="KAJ8614315.1"/>
    <property type="molecule type" value="Genomic_DNA"/>
</dbReference>
<protein>
    <recommendedName>
        <fullName evidence="9">Guanine nucleotide-binding protein subunit beta-like protein</fullName>
    </recommendedName>
</protein>
<evidence type="ECO:0000313" key="8">
    <source>
        <dbReference type="Proteomes" id="UP001230188"/>
    </source>
</evidence>
<reference evidence="6" key="1">
    <citation type="submission" date="2023-01" db="EMBL/GenBank/DDBJ databases">
        <title>Metagenome sequencing of chrysophaentin producing Chrysophaeum taylorii.</title>
        <authorList>
            <person name="Davison J."/>
            <person name="Bewley C."/>
        </authorList>
    </citation>
    <scope>NUCLEOTIDE SEQUENCE</scope>
    <source>
        <strain evidence="6">NIES-1699</strain>
    </source>
</reference>
<comment type="similarity">
    <text evidence="1">Belongs to the WD repeat G protein beta family.</text>
</comment>
<evidence type="ECO:0000256" key="3">
    <source>
        <dbReference type="ARBA" id="ARBA00022737"/>
    </source>
</evidence>
<feature type="repeat" description="WD" evidence="5">
    <location>
        <begin position="54"/>
        <end position="95"/>
    </location>
</feature>
<dbReference type="InterPro" id="IPR001632">
    <property type="entry name" value="WD40_G-protein_beta-like"/>
</dbReference>
<dbReference type="SMART" id="SM00320">
    <property type="entry name" value="WD40"/>
    <property type="match status" value="6"/>
</dbReference>
<evidence type="ECO:0000313" key="6">
    <source>
        <dbReference type="EMBL" id="KAJ8606490.1"/>
    </source>
</evidence>
<keyword evidence="3" id="KW-0677">Repeat</keyword>
<dbReference type="Proteomes" id="UP001230188">
    <property type="component" value="Unassembled WGS sequence"/>
</dbReference>
<dbReference type="PROSITE" id="PS50294">
    <property type="entry name" value="WD_REPEATS_REGION"/>
    <property type="match status" value="2"/>
</dbReference>
<dbReference type="EMBL" id="JAQMWT010000268">
    <property type="protein sequence ID" value="KAJ8606490.1"/>
    <property type="molecule type" value="Genomic_DNA"/>
</dbReference>
<keyword evidence="8" id="KW-1185">Reference proteome</keyword>
<dbReference type="CDD" id="cd00200">
    <property type="entry name" value="WD40"/>
    <property type="match status" value="1"/>
</dbReference>
<dbReference type="Pfam" id="PF25391">
    <property type="entry name" value="WD40_Gbeta"/>
    <property type="match status" value="1"/>
</dbReference>
<dbReference type="PROSITE" id="PS00678">
    <property type="entry name" value="WD_REPEATS_1"/>
    <property type="match status" value="1"/>
</dbReference>
<dbReference type="InterPro" id="IPR019775">
    <property type="entry name" value="WD40_repeat_CS"/>
</dbReference>